<dbReference type="Pfam" id="PF13624">
    <property type="entry name" value="SurA_N_3"/>
    <property type="match status" value="1"/>
</dbReference>
<proteinExistence type="predicted"/>
<dbReference type="GO" id="GO:0016853">
    <property type="term" value="F:isomerase activity"/>
    <property type="evidence" value="ECO:0007669"/>
    <property type="project" value="UniProtKB-KW"/>
</dbReference>
<evidence type="ECO:0000313" key="2">
    <source>
        <dbReference type="EMBL" id="PSL04794.1"/>
    </source>
</evidence>
<dbReference type="AlphaFoldDB" id="A0A2P8E5P0"/>
<feature type="region of interest" description="Disordered" evidence="1">
    <location>
        <begin position="185"/>
        <end position="223"/>
    </location>
</feature>
<sequence>MRPADHPTKRINVSTTRRIVPAALAVAAVVALSACDSDQVGAAAVVDGERFTVSELQDQVKESQQLEGFDVRAAGGVSGFQRELLTRHIQHEIFLRLAERENIDITQAQIDDAIERFESQSPDGNLGPALAQNGYTRESFRAGLTDQLIVQEYTSRTGADQAAVTQALVDLGEQLNIEVNPRYGSWGDQLAVTDDSGSISEPENSGSTPTPGQTPPPAAPPAQ</sequence>
<feature type="compositionally biased region" description="Pro residues" evidence="1">
    <location>
        <begin position="212"/>
        <end position="223"/>
    </location>
</feature>
<evidence type="ECO:0000313" key="3">
    <source>
        <dbReference type="Proteomes" id="UP000243528"/>
    </source>
</evidence>
<reference evidence="2 3" key="1">
    <citation type="submission" date="2018-03" db="EMBL/GenBank/DDBJ databases">
        <title>Genomic Encyclopedia of Archaeal and Bacterial Type Strains, Phase II (KMG-II): from individual species to whole genera.</title>
        <authorList>
            <person name="Goeker M."/>
        </authorList>
    </citation>
    <scope>NUCLEOTIDE SEQUENCE [LARGE SCALE GENOMIC DNA]</scope>
    <source>
        <strain evidence="2 3">DSM 45211</strain>
    </source>
</reference>
<dbReference type="Proteomes" id="UP000243528">
    <property type="component" value="Unassembled WGS sequence"/>
</dbReference>
<gene>
    <name evidence="2" type="ORF">CLV30_105261</name>
</gene>
<name>A0A2P8E5P0_9ACTN</name>
<dbReference type="InterPro" id="IPR027304">
    <property type="entry name" value="Trigger_fact/SurA_dom_sf"/>
</dbReference>
<comment type="caution">
    <text evidence="2">The sequence shown here is derived from an EMBL/GenBank/DDBJ whole genome shotgun (WGS) entry which is preliminary data.</text>
</comment>
<dbReference type="InterPro" id="IPR050245">
    <property type="entry name" value="PrsA_foldase"/>
</dbReference>
<organism evidence="2 3">
    <name type="scientific">Haloactinopolyspora alba</name>
    <dbReference type="NCBI Taxonomy" id="648780"/>
    <lineage>
        <taxon>Bacteria</taxon>
        <taxon>Bacillati</taxon>
        <taxon>Actinomycetota</taxon>
        <taxon>Actinomycetes</taxon>
        <taxon>Jiangellales</taxon>
        <taxon>Jiangellaceae</taxon>
        <taxon>Haloactinopolyspora</taxon>
    </lineage>
</organism>
<keyword evidence="3" id="KW-1185">Reference proteome</keyword>
<feature type="compositionally biased region" description="Polar residues" evidence="1">
    <location>
        <begin position="195"/>
        <end position="204"/>
    </location>
</feature>
<dbReference type="Gene3D" id="1.10.4030.10">
    <property type="entry name" value="Porin chaperone SurA, peptide-binding domain"/>
    <property type="match status" value="1"/>
</dbReference>
<dbReference type="PANTHER" id="PTHR47245:SF2">
    <property type="entry name" value="PEPTIDYL-PROLYL CIS-TRANS ISOMERASE HP_0175-RELATED"/>
    <property type="match status" value="1"/>
</dbReference>
<protein>
    <submittedName>
        <fullName evidence="2">Peptidyl-prolyl cis-trans isomerase SurA</fullName>
    </submittedName>
</protein>
<dbReference type="EMBL" id="PYGE01000005">
    <property type="protein sequence ID" value="PSL04794.1"/>
    <property type="molecule type" value="Genomic_DNA"/>
</dbReference>
<evidence type="ECO:0000256" key="1">
    <source>
        <dbReference type="SAM" id="MobiDB-lite"/>
    </source>
</evidence>
<accession>A0A2P8E5P0</accession>
<dbReference type="PROSITE" id="PS51257">
    <property type="entry name" value="PROKAR_LIPOPROTEIN"/>
    <property type="match status" value="1"/>
</dbReference>
<dbReference type="PANTHER" id="PTHR47245">
    <property type="entry name" value="PEPTIDYLPROLYL ISOMERASE"/>
    <property type="match status" value="1"/>
</dbReference>
<keyword evidence="2" id="KW-0413">Isomerase</keyword>
<dbReference type="SUPFAM" id="SSF109998">
    <property type="entry name" value="Triger factor/SurA peptide-binding domain-like"/>
    <property type="match status" value="1"/>
</dbReference>